<evidence type="ECO:0000256" key="1">
    <source>
        <dbReference type="ARBA" id="ARBA00006817"/>
    </source>
</evidence>
<keyword evidence="4" id="KW-1185">Reference proteome</keyword>
<dbReference type="EMBL" id="JAEQBW010000004">
    <property type="protein sequence ID" value="MBK6265615.1"/>
    <property type="molecule type" value="Genomic_DNA"/>
</dbReference>
<dbReference type="Proteomes" id="UP000611723">
    <property type="component" value="Unassembled WGS sequence"/>
</dbReference>
<gene>
    <name evidence="3" type="ORF">JKA74_11250</name>
</gene>
<comment type="caution">
    <text evidence="3">The sequence shown here is derived from an EMBL/GenBank/DDBJ whole genome shotgun (WGS) entry which is preliminary data.</text>
</comment>
<reference evidence="3" key="1">
    <citation type="submission" date="2021-01" db="EMBL/GenBank/DDBJ databases">
        <title>Marivirga aurantiaca sp. nov., isolated from intertidal surface sediments.</title>
        <authorList>
            <person name="Zhang M."/>
        </authorList>
    </citation>
    <scope>NUCLEOTIDE SEQUENCE</scope>
    <source>
        <strain evidence="3">S37H4</strain>
    </source>
</reference>
<evidence type="ECO:0000313" key="4">
    <source>
        <dbReference type="Proteomes" id="UP000611723"/>
    </source>
</evidence>
<dbReference type="InterPro" id="IPR023393">
    <property type="entry name" value="START-like_dom_sf"/>
</dbReference>
<sequence length="152" mass="17208">MQNSKLRINTALQIGKTAAEVFEAIVDPAKMSQYFISKSTGRMEEGKELIWHFPEFEEAAPVKVGKMEKGKYISFYWEADGLKLLVEITLEAVNSHSTLVKVTEGERENNEAGINWLKGNTEGWANFLACLKAYLEYGINLRKGGFDFHKVK</sequence>
<dbReference type="RefSeq" id="WP_201431291.1">
    <property type="nucleotide sequence ID" value="NZ_JAEQBW010000004.1"/>
</dbReference>
<comment type="similarity">
    <text evidence="1">Belongs to the AHA1 family.</text>
</comment>
<evidence type="ECO:0000313" key="3">
    <source>
        <dbReference type="EMBL" id="MBK6265615.1"/>
    </source>
</evidence>
<protein>
    <submittedName>
        <fullName evidence="3">SRPBCC domain-containing protein</fullName>
    </submittedName>
</protein>
<accession>A0A935C8Q0</accession>
<dbReference type="Pfam" id="PF08327">
    <property type="entry name" value="AHSA1"/>
    <property type="match status" value="1"/>
</dbReference>
<dbReference type="Gene3D" id="3.30.530.20">
    <property type="match status" value="1"/>
</dbReference>
<dbReference type="SUPFAM" id="SSF55961">
    <property type="entry name" value="Bet v1-like"/>
    <property type="match status" value="1"/>
</dbReference>
<organism evidence="3 4">
    <name type="scientific">Marivirga aurantiaca</name>
    <dbReference type="NCBI Taxonomy" id="2802615"/>
    <lineage>
        <taxon>Bacteria</taxon>
        <taxon>Pseudomonadati</taxon>
        <taxon>Bacteroidota</taxon>
        <taxon>Cytophagia</taxon>
        <taxon>Cytophagales</taxon>
        <taxon>Marivirgaceae</taxon>
        <taxon>Marivirga</taxon>
    </lineage>
</organism>
<feature type="domain" description="Activator of Hsp90 ATPase homologue 1/2-like C-terminal" evidence="2">
    <location>
        <begin position="18"/>
        <end position="136"/>
    </location>
</feature>
<proteinExistence type="inferred from homology"/>
<dbReference type="InterPro" id="IPR013538">
    <property type="entry name" value="ASHA1/2-like_C"/>
</dbReference>
<name>A0A935C8Q0_9BACT</name>
<evidence type="ECO:0000259" key="2">
    <source>
        <dbReference type="Pfam" id="PF08327"/>
    </source>
</evidence>
<dbReference type="AlphaFoldDB" id="A0A935C8Q0"/>